<gene>
    <name evidence="3" type="ORF">ENR23_03920</name>
</gene>
<protein>
    <recommendedName>
        <fullName evidence="2">FlgD/Vpr Ig-like domain-containing protein</fullName>
    </recommendedName>
</protein>
<dbReference type="AlphaFoldDB" id="A0A832I8K6"/>
<dbReference type="Gene3D" id="2.60.40.4070">
    <property type="match status" value="1"/>
</dbReference>
<keyword evidence="1" id="KW-0732">Signal</keyword>
<feature type="signal peptide" evidence="1">
    <location>
        <begin position="1"/>
        <end position="23"/>
    </location>
</feature>
<comment type="caution">
    <text evidence="3">The sequence shown here is derived from an EMBL/GenBank/DDBJ whole genome shotgun (WGS) entry which is preliminary data.</text>
</comment>
<dbReference type="Pfam" id="PF13860">
    <property type="entry name" value="FlgD_ig"/>
    <property type="match status" value="1"/>
</dbReference>
<evidence type="ECO:0000313" key="3">
    <source>
        <dbReference type="EMBL" id="HGZ42567.1"/>
    </source>
</evidence>
<dbReference type="InterPro" id="IPR025965">
    <property type="entry name" value="FlgD/Vpr_Ig-like"/>
</dbReference>
<name>A0A832I8K6_UNCEI</name>
<accession>A0A832I8K6</accession>
<proteinExistence type="predicted"/>
<sequence length="312" mass="33232">MRHFIVRAVVLVALLTGTTLAYAFSTGPPASRTGAFAVAGKAAEPACNVCHSPNPLNSGGGALSILDVPPSYQPGQQYTLRLRLDHTWVPMPATALRWGFQIQAVQATTGDSAGAWVYGVDPAPNTFRLRAGSGSYARRRYLEHTSADIQQGAATPVEWTLKWTAPPGDSGKIYFFAAGNAANGDGASVGSGDWIYTDVESTTSGGAVDVPVHPAPLALVTALEAPYPNPMWHCADLTFTLARGGLVNISVFDAAGRRVRTVLNEYRAAGTHGTFWDGRNDAGRYERNGVYFVRMQAPGEAKPITRKITLAR</sequence>
<organism evidence="3">
    <name type="scientific">Eiseniibacteriota bacterium</name>
    <dbReference type="NCBI Taxonomy" id="2212470"/>
    <lineage>
        <taxon>Bacteria</taxon>
        <taxon>Candidatus Eiseniibacteriota</taxon>
    </lineage>
</organism>
<feature type="chain" id="PRO_5032747006" description="FlgD/Vpr Ig-like domain-containing protein" evidence="1">
    <location>
        <begin position="24"/>
        <end position="312"/>
    </location>
</feature>
<feature type="domain" description="FlgD/Vpr Ig-like" evidence="2">
    <location>
        <begin position="247"/>
        <end position="297"/>
    </location>
</feature>
<dbReference type="InterPro" id="IPR042307">
    <property type="entry name" value="Reeler_sf"/>
</dbReference>
<dbReference type="NCBIfam" id="NF041895">
    <property type="entry name" value="choice_anch_V"/>
    <property type="match status" value="1"/>
</dbReference>
<evidence type="ECO:0000256" key="1">
    <source>
        <dbReference type="SAM" id="SignalP"/>
    </source>
</evidence>
<evidence type="ECO:0000259" key="2">
    <source>
        <dbReference type="Pfam" id="PF13860"/>
    </source>
</evidence>
<reference evidence="3" key="1">
    <citation type="journal article" date="2020" name="mSystems">
        <title>Genome- and Community-Level Interaction Insights into Carbon Utilization and Element Cycling Functions of Hydrothermarchaeota in Hydrothermal Sediment.</title>
        <authorList>
            <person name="Zhou Z."/>
            <person name="Liu Y."/>
            <person name="Xu W."/>
            <person name="Pan J."/>
            <person name="Luo Z.H."/>
            <person name="Li M."/>
        </authorList>
    </citation>
    <scope>NUCLEOTIDE SEQUENCE [LARGE SCALE GENOMIC DNA]</scope>
    <source>
        <strain evidence="3">SpSt-381</strain>
    </source>
</reference>
<dbReference type="EMBL" id="DSQF01000006">
    <property type="protein sequence ID" value="HGZ42567.1"/>
    <property type="molecule type" value="Genomic_DNA"/>
</dbReference>
<dbReference type="Gene3D" id="2.60.40.4060">
    <property type="entry name" value="Reeler domain"/>
    <property type="match status" value="1"/>
</dbReference>